<dbReference type="OrthoDB" id="9799092at2"/>
<reference evidence="1 2" key="1">
    <citation type="submission" date="2018-09" db="EMBL/GenBank/DDBJ databases">
        <authorList>
            <person name="Zhu H."/>
        </authorList>
    </citation>
    <scope>NUCLEOTIDE SEQUENCE [LARGE SCALE GENOMIC DNA]</scope>
    <source>
        <strain evidence="1 2">K2S05-167</strain>
    </source>
</reference>
<dbReference type="EMBL" id="QYUJ01000014">
    <property type="protein sequence ID" value="RJF73381.1"/>
    <property type="molecule type" value="Genomic_DNA"/>
</dbReference>
<dbReference type="Gene3D" id="3.40.50.300">
    <property type="entry name" value="P-loop containing nucleotide triphosphate hydrolases"/>
    <property type="match status" value="1"/>
</dbReference>
<protein>
    <submittedName>
        <fullName evidence="1">Antibiotic resistance protein</fullName>
    </submittedName>
</protein>
<gene>
    <name evidence="1" type="ORF">D3875_19350</name>
</gene>
<dbReference type="Proteomes" id="UP000286287">
    <property type="component" value="Unassembled WGS sequence"/>
</dbReference>
<comment type="caution">
    <text evidence="1">The sequence shown here is derived from an EMBL/GenBank/DDBJ whole genome shotgun (WGS) entry which is preliminary data.</text>
</comment>
<evidence type="ECO:0000313" key="1">
    <source>
        <dbReference type="EMBL" id="RJF73381.1"/>
    </source>
</evidence>
<sequence length="192" mass="21316">MTVPLPIIWMNGPFGIGQTQAAQVLHTRLPGSFLFDPEEMGRALKKLTPRFSGDLQTHPMWIPLMLDALQFAVKQADGPLIVPMPLTDVARHRRLLSGLKDRGMAVHHYTLLAPVEVVQARLRRHDPPVSWEAGEVEQRLKAFSGEAFARHLTAGECSPDAIAEEIAADLGLTLKPAQKEPLRWLKALGSRR</sequence>
<dbReference type="SUPFAM" id="SSF52540">
    <property type="entry name" value="P-loop containing nucleoside triphosphate hydrolases"/>
    <property type="match status" value="1"/>
</dbReference>
<dbReference type="AlphaFoldDB" id="A0A418VB72"/>
<keyword evidence="2" id="KW-1185">Reference proteome</keyword>
<proteinExistence type="predicted"/>
<dbReference type="RefSeq" id="WP_119766114.1">
    <property type="nucleotide sequence ID" value="NZ_QYUJ01000014.1"/>
</dbReference>
<organism evidence="1 2">
    <name type="scientific">Deinococcus cavernae</name>
    <dbReference type="NCBI Taxonomy" id="2320857"/>
    <lineage>
        <taxon>Bacteria</taxon>
        <taxon>Thermotogati</taxon>
        <taxon>Deinococcota</taxon>
        <taxon>Deinococci</taxon>
        <taxon>Deinococcales</taxon>
        <taxon>Deinococcaceae</taxon>
        <taxon>Deinococcus</taxon>
    </lineage>
</organism>
<evidence type="ECO:0000313" key="2">
    <source>
        <dbReference type="Proteomes" id="UP000286287"/>
    </source>
</evidence>
<dbReference type="InterPro" id="IPR027417">
    <property type="entry name" value="P-loop_NTPase"/>
</dbReference>
<accession>A0A418VB72</accession>
<dbReference type="Pfam" id="PF13671">
    <property type="entry name" value="AAA_33"/>
    <property type="match status" value="1"/>
</dbReference>
<name>A0A418VB72_9DEIO</name>